<comment type="caution">
    <text evidence="1">The sequence shown here is derived from an EMBL/GenBank/DDBJ whole genome shotgun (WGS) entry which is preliminary data.</text>
</comment>
<reference evidence="1 2" key="1">
    <citation type="submission" date="2020-04" db="EMBL/GenBank/DDBJ databases">
        <title>Perkinsus olseni comparative genomics.</title>
        <authorList>
            <person name="Bogema D.R."/>
        </authorList>
    </citation>
    <scope>NUCLEOTIDE SEQUENCE [LARGE SCALE GENOMIC DNA]</scope>
    <source>
        <strain evidence="1">ATCC PRA-31</strain>
    </source>
</reference>
<protein>
    <submittedName>
        <fullName evidence="1">Uncharacterized protein</fullName>
    </submittedName>
</protein>
<organism evidence="1 2">
    <name type="scientific">Perkinsus olseni</name>
    <name type="common">Perkinsus atlanticus</name>
    <dbReference type="NCBI Taxonomy" id="32597"/>
    <lineage>
        <taxon>Eukaryota</taxon>
        <taxon>Sar</taxon>
        <taxon>Alveolata</taxon>
        <taxon>Perkinsozoa</taxon>
        <taxon>Perkinsea</taxon>
        <taxon>Perkinsida</taxon>
        <taxon>Perkinsidae</taxon>
        <taxon>Perkinsus</taxon>
    </lineage>
</organism>
<dbReference type="Proteomes" id="UP000572268">
    <property type="component" value="Unassembled WGS sequence"/>
</dbReference>
<proteinExistence type="predicted"/>
<feature type="non-terminal residue" evidence="1">
    <location>
        <position position="144"/>
    </location>
</feature>
<evidence type="ECO:0000313" key="2">
    <source>
        <dbReference type="Proteomes" id="UP000572268"/>
    </source>
</evidence>
<evidence type="ECO:0000313" key="1">
    <source>
        <dbReference type="EMBL" id="KAF4647215.1"/>
    </source>
</evidence>
<dbReference type="AlphaFoldDB" id="A0A7J6KIV0"/>
<name>A0A7J6KIV0_PEROL</name>
<sequence length="144" mass="15773">MAAVVTPTAKFIKDLLGENPISEEDLATLATHLETAALTTVDYLARAPATLIDGVINNYPDDNAKALARLRINVIIEEAQARKSLKRKRAELEAESFDLTLGLGNLVSHVGPTGRSAPPDMIPQTRFLTKLQKDPYMYIPMSEL</sequence>
<accession>A0A7J6KIV0</accession>
<gene>
    <name evidence="1" type="ORF">FOL46_004531</name>
</gene>
<dbReference type="EMBL" id="JABANN010002768">
    <property type="protein sequence ID" value="KAF4647215.1"/>
    <property type="molecule type" value="Genomic_DNA"/>
</dbReference>